<protein>
    <submittedName>
        <fullName evidence="1">Uncharacterized protein</fullName>
    </submittedName>
</protein>
<keyword evidence="2" id="KW-1185">Reference proteome</keyword>
<proteinExistence type="predicted"/>
<accession>A0A0B1T0L2</accession>
<dbReference type="EMBL" id="KN554411">
    <property type="protein sequence ID" value="KHJ89302.1"/>
    <property type="molecule type" value="Genomic_DNA"/>
</dbReference>
<evidence type="ECO:0000313" key="2">
    <source>
        <dbReference type="Proteomes" id="UP000053660"/>
    </source>
</evidence>
<reference evidence="1 2" key="1">
    <citation type="submission" date="2014-03" db="EMBL/GenBank/DDBJ databases">
        <title>Draft genome of the hookworm Oesophagostomum dentatum.</title>
        <authorList>
            <person name="Mitreva M."/>
        </authorList>
    </citation>
    <scope>NUCLEOTIDE SEQUENCE [LARGE SCALE GENOMIC DNA]</scope>
    <source>
        <strain evidence="1 2">OD-Hann</strain>
    </source>
</reference>
<evidence type="ECO:0000313" key="1">
    <source>
        <dbReference type="EMBL" id="KHJ89302.1"/>
    </source>
</evidence>
<gene>
    <name evidence="1" type="ORF">OESDEN_10877</name>
</gene>
<organism evidence="1 2">
    <name type="scientific">Oesophagostomum dentatum</name>
    <name type="common">Nodular worm</name>
    <dbReference type="NCBI Taxonomy" id="61180"/>
    <lineage>
        <taxon>Eukaryota</taxon>
        <taxon>Metazoa</taxon>
        <taxon>Ecdysozoa</taxon>
        <taxon>Nematoda</taxon>
        <taxon>Chromadorea</taxon>
        <taxon>Rhabditida</taxon>
        <taxon>Rhabditina</taxon>
        <taxon>Rhabditomorpha</taxon>
        <taxon>Strongyloidea</taxon>
        <taxon>Strongylidae</taxon>
        <taxon>Oesophagostomum</taxon>
    </lineage>
</organism>
<dbReference type="Proteomes" id="UP000053660">
    <property type="component" value="Unassembled WGS sequence"/>
</dbReference>
<sequence length="51" mass="5861">MRLCWSGYRLDSCTSSTSSESVRWRCLCGFSMRAVMNSRCRRIDSFPLCAS</sequence>
<dbReference type="AlphaFoldDB" id="A0A0B1T0L2"/>
<name>A0A0B1T0L2_OESDE</name>